<dbReference type="EMBL" id="LC738881">
    <property type="protein sequence ID" value="BDT63122.1"/>
    <property type="molecule type" value="Genomic_DNA"/>
</dbReference>
<proteinExistence type="predicted"/>
<reference evidence="2" key="1">
    <citation type="submission" date="2022-10" db="EMBL/GenBank/DDBJ databases">
        <title>Genome sequences of endogenous nimaviruses in decapod crustaceans.</title>
        <authorList>
            <person name="Kawato S."/>
            <person name="Nozaki R."/>
            <person name="Kondo H."/>
            <person name="Hirono I."/>
        </authorList>
    </citation>
    <scope>NUCLEOTIDE SEQUENCE</scope>
    <source>
        <strain evidence="2">Fukuoka2019</strain>
    </source>
</reference>
<protein>
    <submittedName>
        <fullName evidence="2">Wsv216-like protein</fullName>
    </submittedName>
</protein>
<keyword evidence="1" id="KW-0472">Membrane</keyword>
<sequence length="78" mass="8607">MALFSSLCGSIIFRTWFGLLEFVILSAIVFIVSYLGTLAVTANFMRDPYTGQIRTAMGSGGRMEQALYSAFKHIMLAC</sequence>
<name>A0A9C7EZ45_9VIRU</name>
<keyword evidence="1" id="KW-0812">Transmembrane</keyword>
<organism evidence="2">
    <name type="scientific">Sicyonia whispovirus</name>
    <dbReference type="NCBI Taxonomy" id="2984283"/>
    <lineage>
        <taxon>Viruses</taxon>
        <taxon>Viruses incertae sedis</taxon>
        <taxon>Naldaviricetes</taxon>
        <taxon>Nimaviridae</taxon>
        <taxon>Whispovirus</taxon>
    </lineage>
</organism>
<keyword evidence="1" id="KW-1133">Transmembrane helix</keyword>
<evidence type="ECO:0000256" key="1">
    <source>
        <dbReference type="SAM" id="Phobius"/>
    </source>
</evidence>
<evidence type="ECO:0000313" key="2">
    <source>
        <dbReference type="EMBL" id="BDT63122.1"/>
    </source>
</evidence>
<feature type="transmembrane region" description="Helical" evidence="1">
    <location>
        <begin position="22"/>
        <end position="44"/>
    </location>
</feature>
<accession>A0A9C7EZ45</accession>